<protein>
    <submittedName>
        <fullName evidence="1">Uncharacterized protein</fullName>
    </submittedName>
</protein>
<evidence type="ECO:0000313" key="1">
    <source>
        <dbReference type="EMBL" id="CAI6339061.1"/>
    </source>
</evidence>
<evidence type="ECO:0000313" key="2">
    <source>
        <dbReference type="Proteomes" id="UP001152607"/>
    </source>
</evidence>
<comment type="caution">
    <text evidence="1">The sequence shown here is derived from an EMBL/GenBank/DDBJ whole genome shotgun (WGS) entry which is preliminary data.</text>
</comment>
<gene>
    <name evidence="1" type="ORF">PDIGIT_LOCUS12200</name>
</gene>
<dbReference type="AlphaFoldDB" id="A0A9W4UMT5"/>
<dbReference type="Proteomes" id="UP001152607">
    <property type="component" value="Unassembled WGS sequence"/>
</dbReference>
<accession>A0A9W4UMT5</accession>
<sequence length="256" mass="29234">MYKYLHMYVCQSMKNPACQPEKVAKHKMRKEPCVTWVPGRKLLPPSHCHVPVLGSEHWKESPLFLLPDYPQNSCGHPAFDTRYCQHTPRAVQTMMTDKTISQEYLHGFIDDCKGLLSEAYDATTSHEGLFPMEKPTCIFKNNVTSIALVGQLCAHITPTSTPNLKGANVRLDDVAKSQFNKLARLGVRRCGRLWLTNEYYILCTFVKLSSNGTDVWTNIPVEDGRMDKMDQFIDTRHAPLNLEPPSDAAEFLYYEY</sequence>
<name>A0A9W4UMT5_9PLEO</name>
<reference evidence="1" key="1">
    <citation type="submission" date="2023-01" db="EMBL/GenBank/DDBJ databases">
        <authorList>
            <person name="Van Ghelder C."/>
            <person name="Rancurel C."/>
        </authorList>
    </citation>
    <scope>NUCLEOTIDE SEQUENCE</scope>
    <source>
        <strain evidence="1">CNCM I-4278</strain>
    </source>
</reference>
<dbReference type="EMBL" id="CAOQHR010000008">
    <property type="protein sequence ID" value="CAI6339061.1"/>
    <property type="molecule type" value="Genomic_DNA"/>
</dbReference>
<proteinExistence type="predicted"/>
<organism evidence="1 2">
    <name type="scientific">Periconia digitata</name>
    <dbReference type="NCBI Taxonomy" id="1303443"/>
    <lineage>
        <taxon>Eukaryota</taxon>
        <taxon>Fungi</taxon>
        <taxon>Dikarya</taxon>
        <taxon>Ascomycota</taxon>
        <taxon>Pezizomycotina</taxon>
        <taxon>Dothideomycetes</taxon>
        <taxon>Pleosporomycetidae</taxon>
        <taxon>Pleosporales</taxon>
        <taxon>Massarineae</taxon>
        <taxon>Periconiaceae</taxon>
        <taxon>Periconia</taxon>
    </lineage>
</organism>
<keyword evidence="2" id="KW-1185">Reference proteome</keyword>